<dbReference type="EMBL" id="BGZK01000689">
    <property type="protein sequence ID" value="GBP56316.1"/>
    <property type="molecule type" value="Genomic_DNA"/>
</dbReference>
<dbReference type="GO" id="GO:0016740">
    <property type="term" value="F:transferase activity"/>
    <property type="evidence" value="ECO:0007669"/>
    <property type="project" value="UniProtKB-KW"/>
</dbReference>
<keyword evidence="3" id="KW-1185">Reference proteome</keyword>
<organism evidence="2 3">
    <name type="scientific">Eumeta variegata</name>
    <name type="common">Bagworm moth</name>
    <name type="synonym">Eumeta japonica</name>
    <dbReference type="NCBI Taxonomy" id="151549"/>
    <lineage>
        <taxon>Eukaryota</taxon>
        <taxon>Metazoa</taxon>
        <taxon>Ecdysozoa</taxon>
        <taxon>Arthropoda</taxon>
        <taxon>Hexapoda</taxon>
        <taxon>Insecta</taxon>
        <taxon>Pterygota</taxon>
        <taxon>Neoptera</taxon>
        <taxon>Endopterygota</taxon>
        <taxon>Lepidoptera</taxon>
        <taxon>Glossata</taxon>
        <taxon>Ditrysia</taxon>
        <taxon>Tineoidea</taxon>
        <taxon>Psychidae</taxon>
        <taxon>Oiketicinae</taxon>
        <taxon>Eumeta</taxon>
    </lineage>
</organism>
<reference evidence="2 3" key="1">
    <citation type="journal article" date="2019" name="Commun. Biol.">
        <title>The bagworm genome reveals a unique fibroin gene that provides high tensile strength.</title>
        <authorList>
            <person name="Kono N."/>
            <person name="Nakamura H."/>
            <person name="Ohtoshi R."/>
            <person name="Tomita M."/>
            <person name="Numata K."/>
            <person name="Arakawa K."/>
        </authorList>
    </citation>
    <scope>NUCLEOTIDE SEQUENCE [LARGE SCALE GENOMIC DNA]</scope>
</reference>
<dbReference type="Proteomes" id="UP000299102">
    <property type="component" value="Unassembled WGS sequence"/>
</dbReference>
<evidence type="ECO:0000313" key="3">
    <source>
        <dbReference type="Proteomes" id="UP000299102"/>
    </source>
</evidence>
<evidence type="ECO:0000313" key="2">
    <source>
        <dbReference type="EMBL" id="GBP56316.1"/>
    </source>
</evidence>
<dbReference type="Gene3D" id="3.40.30.10">
    <property type="entry name" value="Glutaredoxin"/>
    <property type="match status" value="1"/>
</dbReference>
<dbReference type="OrthoDB" id="414243at2759"/>
<accession>A0A4C1WXN8</accession>
<keyword evidence="2" id="KW-0808">Transferase</keyword>
<dbReference type="PROSITE" id="PS50404">
    <property type="entry name" value="GST_NTER"/>
    <property type="match status" value="1"/>
</dbReference>
<gene>
    <name evidence="2" type="primary">GstS1</name>
    <name evidence="2" type="ORF">EVAR_28896_1</name>
</gene>
<sequence length="85" mass="10124">MPKYFYRYFPIKALGEGPRLLLFYSKEEFEDIRVNPEEWATYKPSELAQFHIQEACMNLLMDLSGKKERQRLWSLISAYPSGKEV</sequence>
<proteinExistence type="predicted"/>
<name>A0A4C1WXN8_EUMVA</name>
<protein>
    <submittedName>
        <fullName evidence="2">Glutathione S-transferase</fullName>
    </submittedName>
</protein>
<evidence type="ECO:0000259" key="1">
    <source>
        <dbReference type="PROSITE" id="PS50404"/>
    </source>
</evidence>
<dbReference type="AlphaFoldDB" id="A0A4C1WXN8"/>
<comment type="caution">
    <text evidence="2">The sequence shown here is derived from an EMBL/GenBank/DDBJ whole genome shotgun (WGS) entry which is preliminary data.</text>
</comment>
<feature type="domain" description="GST N-terminal" evidence="1">
    <location>
        <begin position="2"/>
        <end position="85"/>
    </location>
</feature>
<dbReference type="InterPro" id="IPR004045">
    <property type="entry name" value="Glutathione_S-Trfase_N"/>
</dbReference>